<dbReference type="PANTHER" id="PTHR38033">
    <property type="entry name" value="MEMBRANE PROTEIN-RELATED"/>
    <property type="match status" value="1"/>
</dbReference>
<organism evidence="4">
    <name type="scientific">Pseudomonas helleri</name>
    <dbReference type="NCBI Taxonomy" id="1608996"/>
    <lineage>
        <taxon>Bacteria</taxon>
        <taxon>Pseudomonadati</taxon>
        <taxon>Pseudomonadota</taxon>
        <taxon>Gammaproteobacteria</taxon>
        <taxon>Pseudomonadales</taxon>
        <taxon>Pseudomonadaceae</taxon>
        <taxon>Pseudomonas</taxon>
    </lineage>
</organism>
<dbReference type="EMBL" id="WIWC01000025">
    <property type="protein sequence ID" value="MQT81425.1"/>
    <property type="molecule type" value="Genomic_DNA"/>
</dbReference>
<accession>A0A6A7Z0S4</accession>
<dbReference type="Gene3D" id="1.25.40.590">
    <property type="entry name" value="Type IV / VI secretion system, DotU"/>
    <property type="match status" value="1"/>
</dbReference>
<dbReference type="Proteomes" id="UP000713985">
    <property type="component" value="Unassembled WGS sequence"/>
</dbReference>
<feature type="transmembrane region" description="Helical" evidence="1">
    <location>
        <begin position="194"/>
        <end position="212"/>
    </location>
</feature>
<dbReference type="NCBIfam" id="NF038239">
    <property type="entry name" value="T6SS_TssL_short"/>
    <property type="match status" value="1"/>
</dbReference>
<dbReference type="InterPro" id="IPR038522">
    <property type="entry name" value="T4/T6SS_DotU_sf"/>
</dbReference>
<evidence type="ECO:0000313" key="9">
    <source>
        <dbReference type="Proteomes" id="UP000713985"/>
    </source>
</evidence>
<dbReference type="Pfam" id="PF09850">
    <property type="entry name" value="DotU"/>
    <property type="match status" value="1"/>
</dbReference>
<evidence type="ECO:0000313" key="6">
    <source>
        <dbReference type="EMBL" id="MQU29322.1"/>
    </source>
</evidence>
<dbReference type="EMBL" id="WIVT01000018">
    <property type="protein sequence ID" value="MQU17771.1"/>
    <property type="molecule type" value="Genomic_DNA"/>
</dbReference>
<dbReference type="EMBL" id="WIVW01000060">
    <property type="protein sequence ID" value="MQU29322.1"/>
    <property type="molecule type" value="Genomic_DNA"/>
</dbReference>
<name>A0A6A7Z0S4_9PSED</name>
<dbReference type="Proteomes" id="UP000443000">
    <property type="component" value="Unassembled WGS sequence"/>
</dbReference>
<dbReference type="AlphaFoldDB" id="A0A6A7Z0S4"/>
<keyword evidence="1" id="KW-0472">Membrane</keyword>
<sequence>MNMNESKKQFQSPVDVIDGVLQDTYLLVVTLRQGAEVPNSPQLWALCVELIERVRQQLKQAGLSQISIDHISHAQCALLDETVLTFAKDDAHATWASEPLQAKFFNSHQAGESLYEDMREVVHQPTPDMHAVTAFQRVLMLGFHGRYRTLEAPERQLLLAALTERVAPLAINVGMTARSVIGRRTHGLSVWRSPLGNLSAIALLLLGVWWGLNHLLDAMITALLPGQA</sequence>
<evidence type="ECO:0000313" key="5">
    <source>
        <dbReference type="EMBL" id="MQU17771.1"/>
    </source>
</evidence>
<dbReference type="OrthoDB" id="6998040at2"/>
<protein>
    <submittedName>
        <fullName evidence="4">DotU family type IV/VI secretion system protein</fullName>
    </submittedName>
</protein>
<dbReference type="NCBIfam" id="TIGR03349">
    <property type="entry name" value="IV_VI_DotU"/>
    <property type="match status" value="1"/>
</dbReference>
<dbReference type="PANTHER" id="PTHR38033:SF1">
    <property type="entry name" value="DOTU FAMILY TYPE IV_VI SECRETION SYSTEM PROTEIN"/>
    <property type="match status" value="1"/>
</dbReference>
<evidence type="ECO:0000313" key="8">
    <source>
        <dbReference type="Proteomes" id="UP000443000"/>
    </source>
</evidence>
<evidence type="ECO:0000256" key="1">
    <source>
        <dbReference type="SAM" id="Phobius"/>
    </source>
</evidence>
<evidence type="ECO:0000313" key="7">
    <source>
        <dbReference type="Proteomes" id="UP000437970"/>
    </source>
</evidence>
<proteinExistence type="predicted"/>
<keyword evidence="1" id="KW-1133">Transmembrane helix</keyword>
<dbReference type="RefSeq" id="WP_153382700.1">
    <property type="nucleotide sequence ID" value="NZ_JBITTT010000009.1"/>
</dbReference>
<evidence type="ECO:0000313" key="4">
    <source>
        <dbReference type="EMBL" id="MQT81425.1"/>
    </source>
</evidence>
<keyword evidence="9" id="KW-1185">Reference proteome</keyword>
<evidence type="ECO:0000259" key="2">
    <source>
        <dbReference type="Pfam" id="PF09850"/>
    </source>
</evidence>
<gene>
    <name evidence="5" type="ORF">GHN41_15115</name>
    <name evidence="4" type="ORF">GHN86_15315</name>
    <name evidence="3" type="ORF">GHN94_21285</name>
    <name evidence="6" type="ORF">GHO29_22950</name>
</gene>
<dbReference type="InterPro" id="IPR017732">
    <property type="entry name" value="T4/T6SS_DotU"/>
</dbReference>
<reference evidence="7 8" key="1">
    <citation type="submission" date="2019-10" db="EMBL/GenBank/DDBJ databases">
        <title>Evaluation of single-gene subtyping targets for Pseudomonas.</title>
        <authorList>
            <person name="Reichler S.J."/>
            <person name="Orsi R.H."/>
            <person name="Wiedmann M."/>
            <person name="Martin N.H."/>
            <person name="Murphy S.I."/>
        </authorList>
    </citation>
    <scope>NUCLEOTIDE SEQUENCE</scope>
    <source>
        <strain evidence="3 9">FSL R10-0802</strain>
        <strain evidence="5 8">FSL R10-1594</strain>
        <strain evidence="6 7">FSL R10-1984</strain>
        <strain evidence="4">FSL R10-2339</strain>
    </source>
</reference>
<dbReference type="EMBL" id="WIWP01000068">
    <property type="protein sequence ID" value="MQT28343.1"/>
    <property type="molecule type" value="Genomic_DNA"/>
</dbReference>
<keyword evidence="1" id="KW-0812">Transmembrane</keyword>
<feature type="domain" description="Type IV / VI secretion system DotU" evidence="2">
    <location>
        <begin position="20"/>
        <end position="214"/>
    </location>
</feature>
<comment type="caution">
    <text evidence="4">The sequence shown here is derived from an EMBL/GenBank/DDBJ whole genome shotgun (WGS) entry which is preliminary data.</text>
</comment>
<evidence type="ECO:0000313" key="3">
    <source>
        <dbReference type="EMBL" id="MQT28343.1"/>
    </source>
</evidence>
<dbReference type="Proteomes" id="UP000437970">
    <property type="component" value="Unassembled WGS sequence"/>
</dbReference>